<organism evidence="1 2">
    <name type="scientific">Lepraria neglecta</name>
    <dbReference type="NCBI Taxonomy" id="209136"/>
    <lineage>
        <taxon>Eukaryota</taxon>
        <taxon>Fungi</taxon>
        <taxon>Dikarya</taxon>
        <taxon>Ascomycota</taxon>
        <taxon>Pezizomycotina</taxon>
        <taxon>Lecanoromycetes</taxon>
        <taxon>OSLEUM clade</taxon>
        <taxon>Lecanoromycetidae</taxon>
        <taxon>Lecanorales</taxon>
        <taxon>Lecanorineae</taxon>
        <taxon>Stereocaulaceae</taxon>
        <taxon>Lepraria</taxon>
    </lineage>
</organism>
<protein>
    <submittedName>
        <fullName evidence="1">Uncharacterized protein</fullName>
    </submittedName>
</protein>
<reference evidence="1" key="1">
    <citation type="submission" date="2022-11" db="EMBL/GenBank/DDBJ databases">
        <title>Chromosomal genome sequence assembly and mating type (MAT) locus characterization of the leprose asexual lichenized fungus Lepraria neglecta (Nyl.) Erichsen.</title>
        <authorList>
            <person name="Allen J.L."/>
            <person name="Pfeffer B."/>
        </authorList>
    </citation>
    <scope>NUCLEOTIDE SEQUENCE</scope>
    <source>
        <strain evidence="1">Allen 5258</strain>
    </source>
</reference>
<evidence type="ECO:0000313" key="1">
    <source>
        <dbReference type="EMBL" id="KAK3173578.1"/>
    </source>
</evidence>
<proteinExistence type="predicted"/>
<dbReference type="EMBL" id="JASNWA010000007">
    <property type="protein sequence ID" value="KAK3173578.1"/>
    <property type="molecule type" value="Genomic_DNA"/>
</dbReference>
<dbReference type="Proteomes" id="UP001276659">
    <property type="component" value="Unassembled WGS sequence"/>
</dbReference>
<accession>A0AAE0DNH4</accession>
<dbReference type="AlphaFoldDB" id="A0AAE0DNH4"/>
<keyword evidence="2" id="KW-1185">Reference proteome</keyword>
<comment type="caution">
    <text evidence="1">The sequence shown here is derived from an EMBL/GenBank/DDBJ whole genome shotgun (WGS) entry which is preliminary data.</text>
</comment>
<sequence>MNCTTQTNARLLAGLRILQAHTYKKFDLLEQKVEALARQHKLVNGSLRLAIDTLSLIQGTIGTNGAHVGINRAVLLQQTMISVNDITLDLGRVEDTMFGTMECTKEMRELSGALSILIRDLERAKAMASEVKETLRRKRGRRF</sequence>
<name>A0AAE0DNH4_9LECA</name>
<gene>
    <name evidence="1" type="ORF">OEA41_006909</name>
</gene>
<evidence type="ECO:0000313" key="2">
    <source>
        <dbReference type="Proteomes" id="UP001276659"/>
    </source>
</evidence>